<dbReference type="RefSeq" id="WP_004964374.1">
    <property type="nucleotide sequence ID" value="NZ_JAEKCK010000001.1"/>
</dbReference>
<dbReference type="KEGG" id="sof:NCTC11214_04964"/>
<sequence length="75" mass="8829">MIDYSLYGLRHEDAQLYREKLGAILGDSIFHLLMDQRAINKDNILKHLISEIERQPDEMQKYYRAALETIGVHAR</sequence>
<reference evidence="1 2" key="1">
    <citation type="submission" date="2018-12" db="EMBL/GenBank/DDBJ databases">
        <authorList>
            <consortium name="Pathogen Informatics"/>
        </authorList>
    </citation>
    <scope>NUCLEOTIDE SEQUENCE [LARGE SCALE GENOMIC DNA]</scope>
    <source>
        <strain evidence="1 2">NCTC11214</strain>
    </source>
</reference>
<proteinExistence type="predicted"/>
<name>A0A447L0Q0_SEROD</name>
<evidence type="ECO:0000313" key="2">
    <source>
        <dbReference type="Proteomes" id="UP000281391"/>
    </source>
</evidence>
<gene>
    <name evidence="1" type="ORF">NCTC11214_04964</name>
</gene>
<evidence type="ECO:0000313" key="1">
    <source>
        <dbReference type="EMBL" id="VDZ64418.1"/>
    </source>
</evidence>
<dbReference type="Pfam" id="PF10798">
    <property type="entry name" value="YmgB"/>
    <property type="match status" value="1"/>
</dbReference>
<dbReference type="GO" id="GO:0071468">
    <property type="term" value="P:cellular response to acidic pH"/>
    <property type="evidence" value="ECO:0007669"/>
    <property type="project" value="InterPro"/>
</dbReference>
<protein>
    <submittedName>
        <fullName evidence="1">Uncharacterized protein</fullName>
    </submittedName>
</protein>
<accession>A0A447L0Q0</accession>
<dbReference type="AlphaFoldDB" id="A0A447L0Q0"/>
<dbReference type="Proteomes" id="UP000281391">
    <property type="component" value="Chromosome"/>
</dbReference>
<dbReference type="EMBL" id="LR134117">
    <property type="protein sequence ID" value="VDZ64418.1"/>
    <property type="molecule type" value="Genomic_DNA"/>
</dbReference>
<dbReference type="InterPro" id="IPR024753">
    <property type="entry name" value="AriR"/>
</dbReference>
<organism evidence="1 2">
    <name type="scientific">Serratia odorifera</name>
    <dbReference type="NCBI Taxonomy" id="618"/>
    <lineage>
        <taxon>Bacteria</taxon>
        <taxon>Pseudomonadati</taxon>
        <taxon>Pseudomonadota</taxon>
        <taxon>Gammaproteobacteria</taxon>
        <taxon>Enterobacterales</taxon>
        <taxon>Yersiniaceae</taxon>
        <taxon>Serratia</taxon>
    </lineage>
</organism>